<accession>A0A8T8K7T7</accession>
<keyword evidence="2" id="KW-0645">Protease</keyword>
<sequence length="251" mass="28111">MEKVVNINPLFYISGLGMVAVAIIAILYILNQNASPFILFLGGLSWIISVAMKFLWASKTNKKVLEYLNDHLSPELSGPLSWSYIGLLTGVFECGFVLILVLFTPLLYQATWIDVLAFGIGFGAIESLFIGIISILTLIKPQNITPDTLERYELNRNNLLTIPLGIVERISTLFIHIFTCALIFIAVQEGSYFFFWVSFLFKSLIDSIAGWLHLEKDIKNVKSAYQHWKYQLIFLVLGIVSLAGVLILGGI</sequence>
<keyword evidence="2" id="KW-0378">Hydrolase</keyword>
<keyword evidence="3" id="KW-1185">Reference proteome</keyword>
<dbReference type="EMBL" id="CP058560">
    <property type="protein sequence ID" value="QUH23969.1"/>
    <property type="molecule type" value="Genomic_DNA"/>
</dbReference>
<feature type="transmembrane region" description="Helical" evidence="1">
    <location>
        <begin position="12"/>
        <end position="30"/>
    </location>
</feature>
<dbReference type="RefSeq" id="WP_211532926.1">
    <property type="nucleotide sequence ID" value="NZ_CP058560.1"/>
</dbReference>
<dbReference type="InterPro" id="IPR011397">
    <property type="entry name" value="YhfC"/>
</dbReference>
<dbReference type="GO" id="GO:0008237">
    <property type="term" value="F:metallopeptidase activity"/>
    <property type="evidence" value="ECO:0007669"/>
    <property type="project" value="UniProtKB-KW"/>
</dbReference>
<feature type="transmembrane region" description="Helical" evidence="1">
    <location>
        <begin position="37"/>
        <end position="56"/>
    </location>
</feature>
<keyword evidence="1" id="KW-1133">Transmembrane helix</keyword>
<feature type="transmembrane region" description="Helical" evidence="1">
    <location>
        <begin position="192"/>
        <end position="212"/>
    </location>
</feature>
<keyword evidence="1" id="KW-0472">Membrane</keyword>
<organism evidence="2 3">
    <name type="scientific">Methanobacterium alkalithermotolerans</name>
    <dbReference type="NCBI Taxonomy" id="2731220"/>
    <lineage>
        <taxon>Archaea</taxon>
        <taxon>Methanobacteriati</taxon>
        <taxon>Methanobacteriota</taxon>
        <taxon>Methanomada group</taxon>
        <taxon>Methanobacteria</taxon>
        <taxon>Methanobacteriales</taxon>
        <taxon>Methanobacteriaceae</taxon>
        <taxon>Methanobacterium</taxon>
    </lineage>
</organism>
<evidence type="ECO:0000256" key="1">
    <source>
        <dbReference type="SAM" id="Phobius"/>
    </source>
</evidence>
<dbReference type="AlphaFoldDB" id="A0A8T8K7T7"/>
<dbReference type="Proteomes" id="UP000681041">
    <property type="component" value="Chromosome"/>
</dbReference>
<reference evidence="2" key="1">
    <citation type="submission" date="2020-07" db="EMBL/GenBank/DDBJ databases">
        <title>Methanobacterium. sp. MethCan genome.</title>
        <authorList>
            <person name="Postec A."/>
            <person name="Quemeneur M."/>
        </authorList>
    </citation>
    <scope>NUCLEOTIDE SEQUENCE</scope>
    <source>
        <strain evidence="2">MethCAN</strain>
    </source>
</reference>
<gene>
    <name evidence="2" type="ORF">HYG87_09470</name>
</gene>
<name>A0A8T8K7T7_9EURY</name>
<keyword evidence="2" id="KW-0482">Metalloprotease</keyword>
<evidence type="ECO:0000313" key="3">
    <source>
        <dbReference type="Proteomes" id="UP000681041"/>
    </source>
</evidence>
<feature type="transmembrane region" description="Helical" evidence="1">
    <location>
        <begin position="159"/>
        <end position="185"/>
    </location>
</feature>
<feature type="transmembrane region" description="Helical" evidence="1">
    <location>
        <begin position="115"/>
        <end position="139"/>
    </location>
</feature>
<dbReference type="KEGG" id="meme:HYG87_09470"/>
<proteinExistence type="predicted"/>
<protein>
    <submittedName>
        <fullName evidence="2">YhfC family intramembrane metalloprotease</fullName>
    </submittedName>
</protein>
<dbReference type="GeneID" id="64820993"/>
<feature type="transmembrane region" description="Helical" evidence="1">
    <location>
        <begin position="82"/>
        <end position="103"/>
    </location>
</feature>
<feature type="transmembrane region" description="Helical" evidence="1">
    <location>
        <begin position="232"/>
        <end position="250"/>
    </location>
</feature>
<keyword evidence="1" id="KW-0812">Transmembrane</keyword>
<dbReference type="Pfam" id="PF10086">
    <property type="entry name" value="YhfC"/>
    <property type="match status" value="1"/>
</dbReference>
<evidence type="ECO:0000313" key="2">
    <source>
        <dbReference type="EMBL" id="QUH23969.1"/>
    </source>
</evidence>